<dbReference type="AlphaFoldDB" id="A0A4Q1KX68"/>
<dbReference type="RefSeq" id="WP_129463249.1">
    <property type="nucleotide sequence ID" value="NZ_JACSXZ010000001.1"/>
</dbReference>
<evidence type="ECO:0000313" key="1">
    <source>
        <dbReference type="EMBL" id="RXR34842.1"/>
    </source>
</evidence>
<dbReference type="EMBL" id="SBKQ01000002">
    <property type="protein sequence ID" value="RXR34842.1"/>
    <property type="molecule type" value="Genomic_DNA"/>
</dbReference>
<dbReference type="Proteomes" id="UP000289734">
    <property type="component" value="Unassembled WGS sequence"/>
</dbReference>
<name>A0A4Q1KX68_9FLAO</name>
<gene>
    <name evidence="1" type="ORF">EQG68_02735</name>
</gene>
<organism evidence="1 2">
    <name type="scientific">Flavobacterium piscinae</name>
    <dbReference type="NCBI Taxonomy" id="2506424"/>
    <lineage>
        <taxon>Bacteria</taxon>
        <taxon>Pseudomonadati</taxon>
        <taxon>Bacteroidota</taxon>
        <taxon>Flavobacteriia</taxon>
        <taxon>Flavobacteriales</taxon>
        <taxon>Flavobacteriaceae</taxon>
        <taxon>Flavobacterium</taxon>
    </lineage>
</organism>
<protein>
    <recommendedName>
        <fullName evidence="3">Lipoprotein</fullName>
    </recommendedName>
</protein>
<proteinExistence type="predicted"/>
<sequence length="197" mass="23372">MKNLIMRFINPKCNLLIICTLLFFLSCQEKYINVEIIYPNEEISIETIQRECNNLKISSKTQFTNLPIIDFCEGFCKNENDQRLVEFKEINKELFIHKKLYSKHLVYTINSDQTVDRILYFYLKEKRTNPYYISNLILEELSKINSSYKPIKTESFKLRNQPKIISSLYLVDKVKNDTLIIGLKSPIIITQKLKLIE</sequence>
<evidence type="ECO:0008006" key="3">
    <source>
        <dbReference type="Google" id="ProtNLM"/>
    </source>
</evidence>
<comment type="caution">
    <text evidence="1">The sequence shown here is derived from an EMBL/GenBank/DDBJ whole genome shotgun (WGS) entry which is preliminary data.</text>
</comment>
<dbReference type="PROSITE" id="PS51257">
    <property type="entry name" value="PROKAR_LIPOPROTEIN"/>
    <property type="match status" value="1"/>
</dbReference>
<reference evidence="2" key="1">
    <citation type="submission" date="2019-01" db="EMBL/GenBank/DDBJ databases">
        <title>Cytophagaceae bacterium strain CAR-16.</title>
        <authorList>
            <person name="Chen W.-M."/>
        </authorList>
    </citation>
    <scope>NUCLEOTIDE SEQUENCE [LARGE SCALE GENOMIC DNA]</scope>
    <source>
        <strain evidence="2">ICH-30</strain>
    </source>
</reference>
<accession>A0A4Q1KX68</accession>
<evidence type="ECO:0000313" key="2">
    <source>
        <dbReference type="Proteomes" id="UP000289734"/>
    </source>
</evidence>
<keyword evidence="2" id="KW-1185">Reference proteome</keyword>